<keyword evidence="3" id="KW-1185">Reference proteome</keyword>
<dbReference type="PANTHER" id="PTHR11552">
    <property type="entry name" value="GLUCOSE-METHANOL-CHOLINE GMC OXIDOREDUCTASE"/>
    <property type="match status" value="1"/>
</dbReference>
<dbReference type="Proteomes" id="UP001183226">
    <property type="component" value="Unassembled WGS sequence"/>
</dbReference>
<protein>
    <submittedName>
        <fullName evidence="2">GMC family oxidoreductase N-terminal domain-containing protein</fullName>
    </submittedName>
</protein>
<comment type="similarity">
    <text evidence="1">Belongs to the GMC oxidoreductase family.</text>
</comment>
<reference evidence="3" key="1">
    <citation type="submission" date="2023-07" db="EMBL/GenBank/DDBJ databases">
        <title>30 novel species of actinomycetes from the DSMZ collection.</title>
        <authorList>
            <person name="Nouioui I."/>
        </authorList>
    </citation>
    <scope>NUCLEOTIDE SEQUENCE [LARGE SCALE GENOMIC DNA]</scope>
    <source>
        <strain evidence="3">DSM 45055</strain>
    </source>
</reference>
<dbReference type="SUPFAM" id="SSF51905">
    <property type="entry name" value="FAD/NAD(P)-binding domain"/>
    <property type="match status" value="1"/>
</dbReference>
<dbReference type="PANTHER" id="PTHR11552:SF138">
    <property type="entry name" value="DEHYDROGENASE PKFF-RELATED"/>
    <property type="match status" value="1"/>
</dbReference>
<proteinExistence type="inferred from homology"/>
<organism evidence="2 3">
    <name type="scientific">Streptomonospora wellingtoniae</name>
    <dbReference type="NCBI Taxonomy" id="3075544"/>
    <lineage>
        <taxon>Bacteria</taxon>
        <taxon>Bacillati</taxon>
        <taxon>Actinomycetota</taxon>
        <taxon>Actinomycetes</taxon>
        <taxon>Streptosporangiales</taxon>
        <taxon>Nocardiopsidaceae</taxon>
        <taxon>Streptomonospora</taxon>
    </lineage>
</organism>
<dbReference type="EMBL" id="JAVREK010000025">
    <property type="protein sequence ID" value="MDT0304428.1"/>
    <property type="molecule type" value="Genomic_DNA"/>
</dbReference>
<evidence type="ECO:0000313" key="2">
    <source>
        <dbReference type="EMBL" id="MDT0304428.1"/>
    </source>
</evidence>
<dbReference type="RefSeq" id="WP_311547031.1">
    <property type="nucleotide sequence ID" value="NZ_JAVREK010000025.1"/>
</dbReference>
<comment type="caution">
    <text evidence="2">The sequence shown here is derived from an EMBL/GenBank/DDBJ whole genome shotgun (WGS) entry which is preliminary data.</text>
</comment>
<gene>
    <name evidence="2" type="ORF">RM446_20100</name>
</gene>
<dbReference type="InterPro" id="IPR036188">
    <property type="entry name" value="FAD/NAD-bd_sf"/>
</dbReference>
<accession>A0ABU2KYU5</accession>
<dbReference type="Gene3D" id="3.50.50.60">
    <property type="entry name" value="FAD/NAD(P)-binding domain"/>
    <property type="match status" value="1"/>
</dbReference>
<dbReference type="InterPro" id="IPR012132">
    <property type="entry name" value="GMC_OxRdtase"/>
</dbReference>
<sequence>MSASDSEAVYDYVIVGGGTAGSVIANRLTEDPGTSVCVIEAGPSDRDQERV</sequence>
<dbReference type="Pfam" id="PF05834">
    <property type="entry name" value="Lycopene_cycl"/>
    <property type="match status" value="1"/>
</dbReference>
<evidence type="ECO:0000256" key="1">
    <source>
        <dbReference type="ARBA" id="ARBA00010790"/>
    </source>
</evidence>
<feature type="non-terminal residue" evidence="2">
    <location>
        <position position="51"/>
    </location>
</feature>
<evidence type="ECO:0000313" key="3">
    <source>
        <dbReference type="Proteomes" id="UP001183226"/>
    </source>
</evidence>
<name>A0ABU2KYU5_9ACTN</name>